<dbReference type="STRING" id="946333.A4W93_08775"/>
<feature type="compositionally biased region" description="Gly residues" evidence="1">
    <location>
        <begin position="23"/>
        <end position="35"/>
    </location>
</feature>
<evidence type="ECO:0008006" key="4">
    <source>
        <dbReference type="Google" id="ProtNLM"/>
    </source>
</evidence>
<dbReference type="PROSITE" id="PS51257">
    <property type="entry name" value="PROKAR_LIPOPROTEIN"/>
    <property type="match status" value="1"/>
</dbReference>
<evidence type="ECO:0000313" key="3">
    <source>
        <dbReference type="Proteomes" id="UP000193427"/>
    </source>
</evidence>
<dbReference type="OrthoDB" id="9772295at2"/>
<protein>
    <recommendedName>
        <fullName evidence="4">DUF1800 domain-containing protein</fullName>
    </recommendedName>
</protein>
<dbReference type="Pfam" id="PF08811">
    <property type="entry name" value="DUF1800"/>
    <property type="match status" value="1"/>
</dbReference>
<dbReference type="AlphaFoldDB" id="A0A1W6L6Z1"/>
<dbReference type="KEGG" id="rgu:A4W93_08775"/>
<sequence>MNGVRSGAGVVWLSLLVACGGGGGGGSPATGGGSPDSGPVAAPPGSTDGSPGDSAPVPAPVPAPAPDAGSPAPVPDTFTANDAARFLAQATFGPTEAGIARLTAIGPAAWLDDQFSQPVVSHLAFVNTLAAGGTSLTQVHFRQSFWTQAIAGEDQLRQRMAFALSQVFVVSFADTTLSTKVRGMASYYDVLAAHAFGNYRDLLQAVATHPMMGIYLSTLRNQKEDAATGRNADQNFARESMQLFTLGLHELNADGTEKGASPVDTYSAADVEGLAKVFTGWSWYAGPNASDRTDRRFQGLDAHAERDWRPMQAYDKFHSTSEKQFLGVTIPAGSGSAEADLKVALDRLFNHPNVGPFVGRQLIQRFVTSNPSPGYVARVAAVFANNGQGVRGDLKAVLRAVLMDAEARTYTPSNAAYGKPREPLVRLAHFMRAFNATSTSGRFTGIDELEAGSQVGQQALKAPSVFNFFRPGYTPPNSAAASAGLVAPEWQLANEVSLATFANYQRAWAGYSATRDIQHDYTAELALADNPAALLDRLDLLLMSGQMTATQRHLITAAINGRAIPAATGSNQAAIDSARRDRVSIAVLLTMASPDYVVQK</sequence>
<dbReference type="RefSeq" id="WP_085750269.1">
    <property type="nucleotide sequence ID" value="NZ_CP024645.1"/>
</dbReference>
<dbReference type="InterPro" id="IPR014917">
    <property type="entry name" value="DUF1800"/>
</dbReference>
<proteinExistence type="predicted"/>
<dbReference type="EMBL" id="CP015118">
    <property type="protein sequence ID" value="ARN20002.1"/>
    <property type="molecule type" value="Genomic_DNA"/>
</dbReference>
<dbReference type="PANTHER" id="PTHR43737:SF1">
    <property type="entry name" value="DUF1501 DOMAIN-CONTAINING PROTEIN"/>
    <property type="match status" value="1"/>
</dbReference>
<evidence type="ECO:0000256" key="1">
    <source>
        <dbReference type="SAM" id="MobiDB-lite"/>
    </source>
</evidence>
<evidence type="ECO:0000313" key="2">
    <source>
        <dbReference type="EMBL" id="ARN20002.1"/>
    </source>
</evidence>
<dbReference type="Proteomes" id="UP000193427">
    <property type="component" value="Chromosome"/>
</dbReference>
<keyword evidence="3" id="KW-1185">Reference proteome</keyword>
<dbReference type="PANTHER" id="PTHR43737">
    <property type="entry name" value="BLL7424 PROTEIN"/>
    <property type="match status" value="1"/>
</dbReference>
<gene>
    <name evidence="2" type="ORF">A4W93_08775</name>
</gene>
<organism evidence="2 3">
    <name type="scientific">Piscinibacter gummiphilus</name>
    <dbReference type="NCBI Taxonomy" id="946333"/>
    <lineage>
        <taxon>Bacteria</taxon>
        <taxon>Pseudomonadati</taxon>
        <taxon>Pseudomonadota</taxon>
        <taxon>Betaproteobacteria</taxon>
        <taxon>Burkholderiales</taxon>
        <taxon>Sphaerotilaceae</taxon>
        <taxon>Piscinibacter</taxon>
    </lineage>
</organism>
<accession>A0A1W6L6Z1</accession>
<name>A0A1W6L6Z1_9BURK</name>
<feature type="region of interest" description="Disordered" evidence="1">
    <location>
        <begin position="23"/>
        <end position="77"/>
    </location>
</feature>
<reference evidence="2 3" key="1">
    <citation type="submission" date="2016-04" db="EMBL/GenBank/DDBJ databases">
        <title>Complete genome sequence of natural rubber-degrading, novel Gram-negative bacterium, Rhizobacter gummiphilus strain NS21.</title>
        <authorList>
            <person name="Tabata M."/>
            <person name="Kasai D."/>
            <person name="Fukuda M."/>
        </authorList>
    </citation>
    <scope>NUCLEOTIDE SEQUENCE [LARGE SCALE GENOMIC DNA]</scope>
    <source>
        <strain evidence="2 3">NS21</strain>
    </source>
</reference>